<accession>A0AAV7QPP5</accession>
<evidence type="ECO:0000313" key="2">
    <source>
        <dbReference type="EMBL" id="KAJ1142103.1"/>
    </source>
</evidence>
<keyword evidence="3" id="KW-1185">Reference proteome</keyword>
<organism evidence="2 3">
    <name type="scientific">Pleurodeles waltl</name>
    <name type="common">Iberian ribbed newt</name>
    <dbReference type="NCBI Taxonomy" id="8319"/>
    <lineage>
        <taxon>Eukaryota</taxon>
        <taxon>Metazoa</taxon>
        <taxon>Chordata</taxon>
        <taxon>Craniata</taxon>
        <taxon>Vertebrata</taxon>
        <taxon>Euteleostomi</taxon>
        <taxon>Amphibia</taxon>
        <taxon>Batrachia</taxon>
        <taxon>Caudata</taxon>
        <taxon>Salamandroidea</taxon>
        <taxon>Salamandridae</taxon>
        <taxon>Pleurodelinae</taxon>
        <taxon>Pleurodeles</taxon>
    </lineage>
</organism>
<gene>
    <name evidence="2" type="ORF">NDU88_008430</name>
</gene>
<name>A0AAV7QPP5_PLEWA</name>
<reference evidence="2" key="1">
    <citation type="journal article" date="2022" name="bioRxiv">
        <title>Sequencing and chromosome-scale assembly of the giantPleurodeles waltlgenome.</title>
        <authorList>
            <person name="Brown T."/>
            <person name="Elewa A."/>
            <person name="Iarovenko S."/>
            <person name="Subramanian E."/>
            <person name="Araus A.J."/>
            <person name="Petzold A."/>
            <person name="Susuki M."/>
            <person name="Suzuki K.-i.T."/>
            <person name="Hayashi T."/>
            <person name="Toyoda A."/>
            <person name="Oliveira C."/>
            <person name="Osipova E."/>
            <person name="Leigh N.D."/>
            <person name="Simon A."/>
            <person name="Yun M.H."/>
        </authorList>
    </citation>
    <scope>NUCLEOTIDE SEQUENCE</scope>
    <source>
        <strain evidence="2">20211129_DDA</strain>
        <tissue evidence="2">Liver</tissue>
    </source>
</reference>
<evidence type="ECO:0000256" key="1">
    <source>
        <dbReference type="SAM" id="MobiDB-lite"/>
    </source>
</evidence>
<feature type="region of interest" description="Disordered" evidence="1">
    <location>
        <begin position="26"/>
        <end position="51"/>
    </location>
</feature>
<protein>
    <submittedName>
        <fullName evidence="2">Uncharacterized protein</fullName>
    </submittedName>
</protein>
<evidence type="ECO:0000313" key="3">
    <source>
        <dbReference type="Proteomes" id="UP001066276"/>
    </source>
</evidence>
<dbReference type="EMBL" id="JANPWB010000010">
    <property type="protein sequence ID" value="KAJ1142103.1"/>
    <property type="molecule type" value="Genomic_DNA"/>
</dbReference>
<proteinExistence type="predicted"/>
<dbReference type="Proteomes" id="UP001066276">
    <property type="component" value="Chromosome 6"/>
</dbReference>
<comment type="caution">
    <text evidence="2">The sequence shown here is derived from an EMBL/GenBank/DDBJ whole genome shotgun (WGS) entry which is preliminary data.</text>
</comment>
<dbReference type="AlphaFoldDB" id="A0AAV7QPP5"/>
<sequence>MTGLGREYNVRLWQRHRGPPVCARRWNRSGPAAPRAHGLSGNSQSPSLACPRIPQPAMLVKAAIDNGGKRNLSKLPLIRKLSGLPRCEFQA</sequence>